<protein>
    <recommendedName>
        <fullName evidence="8">DNA-(apurinic or apyrimidinic site) endonuclease</fullName>
        <ecNumber evidence="8">3.1.-.-</ecNumber>
    </recommendedName>
</protein>
<dbReference type="EMBL" id="CAMPGE010000887">
    <property type="protein sequence ID" value="CAI2359651.1"/>
    <property type="molecule type" value="Genomic_DNA"/>
</dbReference>
<dbReference type="NCBIfam" id="TIGR00633">
    <property type="entry name" value="xth"/>
    <property type="match status" value="1"/>
</dbReference>
<dbReference type="Gene3D" id="3.60.10.10">
    <property type="entry name" value="Endonuclease/exonuclease/phosphatase"/>
    <property type="match status" value="1"/>
</dbReference>
<dbReference type="SUPFAM" id="SSF56219">
    <property type="entry name" value="DNase I-like"/>
    <property type="match status" value="1"/>
</dbReference>
<comment type="cofactor">
    <cofactor evidence="6 8">
        <name>Mg(2+)</name>
        <dbReference type="ChEBI" id="CHEBI:18420"/>
    </cofactor>
    <cofactor evidence="6 8">
        <name>Mn(2+)</name>
        <dbReference type="ChEBI" id="CHEBI:29035"/>
    </cofactor>
    <text evidence="6 8">Probably binds two magnesium or manganese ions per subunit.</text>
</comment>
<gene>
    <name evidence="11" type="ORF">ECRASSUSDP1_LOCUS943</name>
</gene>
<dbReference type="PANTHER" id="PTHR22748">
    <property type="entry name" value="AP ENDONUCLEASE"/>
    <property type="match status" value="1"/>
</dbReference>
<dbReference type="GO" id="GO:0046872">
    <property type="term" value="F:metal ion binding"/>
    <property type="evidence" value="ECO:0007669"/>
    <property type="project" value="UniProtKB-KW"/>
</dbReference>
<evidence type="ECO:0000256" key="5">
    <source>
        <dbReference type="PIRSR" id="PIRSR604808-1"/>
    </source>
</evidence>
<evidence type="ECO:0000256" key="6">
    <source>
        <dbReference type="PIRSR" id="PIRSR604808-2"/>
    </source>
</evidence>
<feature type="active site" description="Proton donor/acceptor" evidence="5">
    <location>
        <position position="233"/>
    </location>
</feature>
<evidence type="ECO:0000259" key="10">
    <source>
        <dbReference type="Pfam" id="PF03372"/>
    </source>
</evidence>
<dbReference type="EC" id="3.1.-.-" evidence="8"/>
<comment type="similarity">
    <text evidence="1 8">Belongs to the DNA repair enzymes AP/ExoA family.</text>
</comment>
<feature type="binding site" evidence="6">
    <location>
        <position position="330"/>
    </location>
    <ligand>
        <name>Mg(2+)</name>
        <dbReference type="ChEBI" id="CHEBI:18420"/>
        <label>1</label>
    </ligand>
</feature>
<feature type="binding site" evidence="6">
    <location>
        <position position="233"/>
    </location>
    <ligand>
        <name>Mg(2+)</name>
        <dbReference type="ChEBI" id="CHEBI:18420"/>
        <label>1</label>
    </ligand>
</feature>
<dbReference type="GO" id="GO:0006284">
    <property type="term" value="P:base-excision repair"/>
    <property type="evidence" value="ECO:0007669"/>
    <property type="project" value="TreeGrafter"/>
</dbReference>
<organism evidence="11 12">
    <name type="scientific">Euplotes crassus</name>
    <dbReference type="NCBI Taxonomy" id="5936"/>
    <lineage>
        <taxon>Eukaryota</taxon>
        <taxon>Sar</taxon>
        <taxon>Alveolata</taxon>
        <taxon>Ciliophora</taxon>
        <taxon>Intramacronucleata</taxon>
        <taxon>Spirotrichea</taxon>
        <taxon>Hypotrichia</taxon>
        <taxon>Euplotida</taxon>
        <taxon>Euplotidae</taxon>
        <taxon>Moneuplotes</taxon>
    </lineage>
</organism>
<evidence type="ECO:0000256" key="9">
    <source>
        <dbReference type="SAM" id="MobiDB-lite"/>
    </source>
</evidence>
<evidence type="ECO:0000256" key="8">
    <source>
        <dbReference type="RuleBase" id="RU362131"/>
    </source>
</evidence>
<dbReference type="GO" id="GO:0008311">
    <property type="term" value="F:double-stranded DNA 3'-5' DNA exonuclease activity"/>
    <property type="evidence" value="ECO:0007669"/>
    <property type="project" value="TreeGrafter"/>
</dbReference>
<dbReference type="Pfam" id="PF03372">
    <property type="entry name" value="Exo_endo_phos"/>
    <property type="match status" value="1"/>
</dbReference>
<feature type="binding site" evidence="6">
    <location>
        <position position="114"/>
    </location>
    <ligand>
        <name>Mg(2+)</name>
        <dbReference type="ChEBI" id="CHEBI:18420"/>
        <label>1</label>
    </ligand>
</feature>
<keyword evidence="8" id="KW-0234">DNA repair</keyword>
<dbReference type="InterPro" id="IPR005135">
    <property type="entry name" value="Endo/exonuclease/phosphatase"/>
</dbReference>
<accession>A0AAD1U3R2</accession>
<comment type="caution">
    <text evidence="11">The sequence shown here is derived from an EMBL/GenBank/DDBJ whole genome shotgun (WGS) entry which is preliminary data.</text>
</comment>
<feature type="region of interest" description="Disordered" evidence="9">
    <location>
        <begin position="353"/>
        <end position="414"/>
    </location>
</feature>
<feature type="region of interest" description="Disordered" evidence="9">
    <location>
        <begin position="1"/>
        <end position="26"/>
    </location>
</feature>
<feature type="site" description="Transition state stabilizer" evidence="7">
    <location>
        <position position="235"/>
    </location>
</feature>
<dbReference type="CDD" id="cd09087">
    <property type="entry name" value="Ape1-like_AP-endo"/>
    <property type="match status" value="1"/>
</dbReference>
<keyword evidence="6" id="KW-0464">Manganese</keyword>
<feature type="binding site" evidence="6">
    <location>
        <position position="329"/>
    </location>
    <ligand>
        <name>Mg(2+)</name>
        <dbReference type="ChEBI" id="CHEBI:18420"/>
        <label>1</label>
    </ligand>
</feature>
<feature type="binding site" evidence="6">
    <location>
        <position position="85"/>
    </location>
    <ligand>
        <name>Mg(2+)</name>
        <dbReference type="ChEBI" id="CHEBI:18420"/>
        <label>1</label>
    </ligand>
</feature>
<evidence type="ECO:0000256" key="4">
    <source>
        <dbReference type="ARBA" id="ARBA00022842"/>
    </source>
</evidence>
<feature type="compositionally biased region" description="Basic and acidic residues" evidence="9">
    <location>
        <begin position="403"/>
        <end position="414"/>
    </location>
</feature>
<feature type="site" description="Important for catalytic activity" evidence="7">
    <location>
        <position position="304"/>
    </location>
</feature>
<dbReference type="GO" id="GO:0008081">
    <property type="term" value="F:phosphoric diester hydrolase activity"/>
    <property type="evidence" value="ECO:0007669"/>
    <property type="project" value="TreeGrafter"/>
</dbReference>
<evidence type="ECO:0000256" key="2">
    <source>
        <dbReference type="ARBA" id="ARBA00022723"/>
    </source>
</evidence>
<reference evidence="11" key="1">
    <citation type="submission" date="2023-07" db="EMBL/GenBank/DDBJ databases">
        <authorList>
            <consortium name="AG Swart"/>
            <person name="Singh M."/>
            <person name="Singh A."/>
            <person name="Seah K."/>
            <person name="Emmerich C."/>
        </authorList>
    </citation>
    <scope>NUCLEOTIDE SEQUENCE</scope>
    <source>
        <strain evidence="11">DP1</strain>
    </source>
</reference>
<evidence type="ECO:0000256" key="7">
    <source>
        <dbReference type="PIRSR" id="PIRSR604808-3"/>
    </source>
</evidence>
<keyword evidence="2 6" id="KW-0479">Metal-binding</keyword>
<feature type="binding site" evidence="6">
    <location>
        <position position="235"/>
    </location>
    <ligand>
        <name>Mg(2+)</name>
        <dbReference type="ChEBI" id="CHEBI:18420"/>
        <label>1</label>
    </ligand>
</feature>
<proteinExistence type="inferred from homology"/>
<evidence type="ECO:0000313" key="12">
    <source>
        <dbReference type="Proteomes" id="UP001295684"/>
    </source>
</evidence>
<dbReference type="InterPro" id="IPR004808">
    <property type="entry name" value="AP_endonuc_1"/>
</dbReference>
<name>A0AAD1U3R2_EUPCR</name>
<evidence type="ECO:0000256" key="3">
    <source>
        <dbReference type="ARBA" id="ARBA00022801"/>
    </source>
</evidence>
<dbReference type="Proteomes" id="UP001295684">
    <property type="component" value="Unassembled WGS sequence"/>
</dbReference>
<dbReference type="NCBIfam" id="TIGR00195">
    <property type="entry name" value="exoDNase_III"/>
    <property type="match status" value="1"/>
</dbReference>
<feature type="active site" evidence="5">
    <location>
        <position position="192"/>
    </location>
</feature>
<dbReference type="GO" id="GO:0005634">
    <property type="term" value="C:nucleus"/>
    <property type="evidence" value="ECO:0007669"/>
    <property type="project" value="TreeGrafter"/>
</dbReference>
<feature type="active site" description="Proton acceptor" evidence="5">
    <location>
        <position position="330"/>
    </location>
</feature>
<feature type="domain" description="Endonuclease/exonuclease/phosphatase" evidence="10">
    <location>
        <begin position="84"/>
        <end position="330"/>
    </location>
</feature>
<dbReference type="PANTHER" id="PTHR22748:SF6">
    <property type="entry name" value="DNA-(APURINIC OR APYRIMIDINIC SITE) ENDONUCLEASE"/>
    <property type="match status" value="1"/>
</dbReference>
<dbReference type="GO" id="GO:0003906">
    <property type="term" value="F:DNA-(apurinic or apyrimidinic site) endonuclease activity"/>
    <property type="evidence" value="ECO:0007669"/>
    <property type="project" value="TreeGrafter"/>
</dbReference>
<dbReference type="AlphaFoldDB" id="A0AAD1U3R2"/>
<evidence type="ECO:0000313" key="11">
    <source>
        <dbReference type="EMBL" id="CAI2359651.1"/>
    </source>
</evidence>
<feature type="site" description="Interaction with DNA substrate" evidence="7">
    <location>
        <position position="330"/>
    </location>
</feature>
<dbReference type="PROSITE" id="PS51435">
    <property type="entry name" value="AP_NUCLEASE_F1_4"/>
    <property type="match status" value="1"/>
</dbReference>
<evidence type="ECO:0000256" key="1">
    <source>
        <dbReference type="ARBA" id="ARBA00007092"/>
    </source>
</evidence>
<sequence>MYVPKDLLGGYKSQRNGKKQNKFSNDLTLGNSAAKKVRQEIKNSLVGQNSIGNFMGDSSALELNLGNKNGQKFFPSDEITIWAWNVNGVRAMIKKKKLDDFFKSVSPEILCLSETKIDEGALSDLKLERKIPKEYLQYWNCCVPPIKGYAGTAIFTKVIPLSVKYDIGIPKHDKEGRTITLEYEKFYLVAVYVPNAGSSLKWLNYRVAQWDVDFRNYLKSLELKGKPVILMGDLNVAQLDIDVYNPQGYDRYPCFTEEERTSFSMFKNLGFIDTFREIYPGKIKFSFWDVRSSMRKENKGWRLDYAIVSKSIFPAVVDSEIHTDIWGSDHCPISLTFDQSYIDLDDFKEDINFDENDSDDKSEMDFEEEEKINMPDFDCEQFSEPIELDKGPPEPTATIFDEDPNKENIFDNKE</sequence>
<keyword evidence="3" id="KW-0378">Hydrolase</keyword>
<keyword evidence="4 6" id="KW-0460">Magnesium</keyword>
<keyword evidence="8" id="KW-0227">DNA damage</keyword>
<keyword evidence="12" id="KW-1185">Reference proteome</keyword>
<dbReference type="InterPro" id="IPR036691">
    <property type="entry name" value="Endo/exonu/phosph_ase_sf"/>
</dbReference>